<keyword evidence="1" id="KW-1133">Transmembrane helix</keyword>
<dbReference type="KEGG" id="geh:HYN69_06920"/>
<feature type="transmembrane region" description="Helical" evidence="1">
    <location>
        <begin position="12"/>
        <end position="34"/>
    </location>
</feature>
<dbReference type="RefSeq" id="WP_108435096.1">
    <property type="nucleotide sequence ID" value="NZ_CP028918.1"/>
</dbReference>
<dbReference type="InterPro" id="IPR012495">
    <property type="entry name" value="TadE-like_dom"/>
</dbReference>
<dbReference type="EMBL" id="CP028918">
    <property type="protein sequence ID" value="AWB48277.1"/>
    <property type="molecule type" value="Genomic_DNA"/>
</dbReference>
<evidence type="ECO:0000313" key="3">
    <source>
        <dbReference type="EMBL" id="AWB48277.1"/>
    </source>
</evidence>
<dbReference type="AlphaFoldDB" id="A0A2S0UKC8"/>
<gene>
    <name evidence="3" type="ORF">HYN69_06920</name>
</gene>
<keyword evidence="1" id="KW-0472">Membrane</keyword>
<evidence type="ECO:0000256" key="1">
    <source>
        <dbReference type="SAM" id="Phobius"/>
    </source>
</evidence>
<proteinExistence type="predicted"/>
<organism evidence="3 4">
    <name type="scientific">Paragemmobacter aquarius</name>
    <dbReference type="NCBI Taxonomy" id="2169400"/>
    <lineage>
        <taxon>Bacteria</taxon>
        <taxon>Pseudomonadati</taxon>
        <taxon>Pseudomonadota</taxon>
        <taxon>Alphaproteobacteria</taxon>
        <taxon>Rhodobacterales</taxon>
        <taxon>Paracoccaceae</taxon>
        <taxon>Paragemmobacter</taxon>
    </lineage>
</organism>
<protein>
    <recommendedName>
        <fullName evidence="2">TadE-like domain-containing protein</fullName>
    </recommendedName>
</protein>
<dbReference type="Pfam" id="PF07811">
    <property type="entry name" value="TadE"/>
    <property type="match status" value="1"/>
</dbReference>
<evidence type="ECO:0000313" key="4">
    <source>
        <dbReference type="Proteomes" id="UP000244496"/>
    </source>
</evidence>
<keyword evidence="1" id="KW-0812">Transmembrane</keyword>
<reference evidence="3 4" key="1">
    <citation type="submission" date="2018-04" db="EMBL/GenBank/DDBJ databases">
        <title>Genome sequencing of Gemmobacter.</title>
        <authorList>
            <person name="Yi H."/>
            <person name="Baek M.-G."/>
        </authorList>
    </citation>
    <scope>NUCLEOTIDE SEQUENCE [LARGE SCALE GENOMIC DNA]</scope>
    <source>
        <strain evidence="3 4">HYN0069</strain>
    </source>
</reference>
<name>A0A2S0UKC8_9RHOB</name>
<evidence type="ECO:0000259" key="2">
    <source>
        <dbReference type="Pfam" id="PF07811"/>
    </source>
</evidence>
<dbReference type="OrthoDB" id="7907064at2"/>
<sequence>MTRLHRFGRDESGAAAVEFAIVSLIFVIFCMALIDFGRNIDAQSRLAHAADAAARVVFLDKAATEAQVTARIEAGFPALRYDRMTLRLTDITLGAKPYRQITVTLPLRFLTPGFSGRNGMSTVQRIVPAS</sequence>
<feature type="domain" description="TadE-like" evidence="2">
    <location>
        <begin position="13"/>
        <end position="55"/>
    </location>
</feature>
<accession>A0A2S0UKC8</accession>
<keyword evidence="4" id="KW-1185">Reference proteome</keyword>
<dbReference type="Proteomes" id="UP000244496">
    <property type="component" value="Chromosome"/>
</dbReference>